<reference evidence="1" key="1">
    <citation type="journal article" date="2014" name="Front. Microbiol.">
        <title>High frequency of phylogenetically diverse reductive dehalogenase-homologous genes in deep subseafloor sedimentary metagenomes.</title>
        <authorList>
            <person name="Kawai M."/>
            <person name="Futagami T."/>
            <person name="Toyoda A."/>
            <person name="Takaki Y."/>
            <person name="Nishi S."/>
            <person name="Hori S."/>
            <person name="Arai W."/>
            <person name="Tsubouchi T."/>
            <person name="Morono Y."/>
            <person name="Uchiyama I."/>
            <person name="Ito T."/>
            <person name="Fujiyama A."/>
            <person name="Inagaki F."/>
            <person name="Takami H."/>
        </authorList>
    </citation>
    <scope>NUCLEOTIDE SEQUENCE</scope>
    <source>
        <strain evidence="1">Expedition CK06-06</strain>
    </source>
</reference>
<dbReference type="AlphaFoldDB" id="X0SLJ2"/>
<sequence>YDGRDHWLADGFHRLEAYVKAGIYEIEAISTKGTARDAMLLGITGANNTHGARFTFEDREANAQRLLGDPEWGKWSDREIGRRCHISYRTVGKLRGESKTAVRLYQRHGKVVEYRTGPSAKITKKAIKLLSHSKVAESEAERRKLAKLPPEQQAEVAEMLVAGDAKNVGDARRRMALCDLEEGLKDYDYSEKPVDHTPMVERHCRQIGAGQYRVRFTMDELGKERTLELLAHRGTFTPAHVPNALPAPETAVMFRQLLREGWERDVRVQLGEMTPQDAVVDCVDKRGYRKGWTDEEFLARQLVKLLEELGELAECMILPQNVRNLLLPAAAEAKTLFDNKEIWKGSKWRSDGDKLNAVKEIADMQVVLFCAADAMQVDSSAQAASKAKKDVERGTRK</sequence>
<dbReference type="EMBL" id="BARS01003047">
    <property type="protein sequence ID" value="GAF76757.1"/>
    <property type="molecule type" value="Genomic_DNA"/>
</dbReference>
<name>X0SLJ2_9ZZZZ</name>
<organism evidence="1">
    <name type="scientific">marine sediment metagenome</name>
    <dbReference type="NCBI Taxonomy" id="412755"/>
    <lineage>
        <taxon>unclassified sequences</taxon>
        <taxon>metagenomes</taxon>
        <taxon>ecological metagenomes</taxon>
    </lineage>
</organism>
<evidence type="ECO:0000313" key="1">
    <source>
        <dbReference type="EMBL" id="GAF76757.1"/>
    </source>
</evidence>
<protein>
    <recommendedName>
        <fullName evidence="2">ParB/Sulfiredoxin domain-containing protein</fullName>
    </recommendedName>
</protein>
<accession>X0SLJ2</accession>
<gene>
    <name evidence="1" type="ORF">S01H1_05869</name>
</gene>
<proteinExistence type="predicted"/>
<feature type="non-terminal residue" evidence="1">
    <location>
        <position position="1"/>
    </location>
</feature>
<evidence type="ECO:0008006" key="2">
    <source>
        <dbReference type="Google" id="ProtNLM"/>
    </source>
</evidence>
<dbReference type="Gene3D" id="1.10.287.1080">
    <property type="entry name" value="MazG-like"/>
    <property type="match status" value="1"/>
</dbReference>
<comment type="caution">
    <text evidence="1">The sequence shown here is derived from an EMBL/GenBank/DDBJ whole genome shotgun (WGS) entry which is preliminary data.</text>
</comment>